<name>A0A4R6N434_9BURK</name>
<sequence>MLPKPRAIITEAITVIAGAVLAAVVIGQVPALREWIKRQWDGAPR</sequence>
<organism evidence="2 3">
    <name type="scientific">Roseateles asaccharophilus</name>
    <dbReference type="NCBI Taxonomy" id="582607"/>
    <lineage>
        <taxon>Bacteria</taxon>
        <taxon>Pseudomonadati</taxon>
        <taxon>Pseudomonadota</taxon>
        <taxon>Betaproteobacteria</taxon>
        <taxon>Burkholderiales</taxon>
        <taxon>Sphaerotilaceae</taxon>
        <taxon>Roseateles</taxon>
    </lineage>
</organism>
<dbReference type="AlphaFoldDB" id="A0A4R6N434"/>
<keyword evidence="3" id="KW-1185">Reference proteome</keyword>
<evidence type="ECO:0000313" key="3">
    <source>
        <dbReference type="Proteomes" id="UP000295357"/>
    </source>
</evidence>
<keyword evidence="1" id="KW-0812">Transmembrane</keyword>
<dbReference type="EMBL" id="SNXE01000004">
    <property type="protein sequence ID" value="TDP09567.1"/>
    <property type="molecule type" value="Genomic_DNA"/>
</dbReference>
<evidence type="ECO:0000313" key="2">
    <source>
        <dbReference type="EMBL" id="TDP09567.1"/>
    </source>
</evidence>
<keyword evidence="1" id="KW-0472">Membrane</keyword>
<keyword evidence="1" id="KW-1133">Transmembrane helix</keyword>
<reference evidence="2 3" key="1">
    <citation type="submission" date="2019-03" db="EMBL/GenBank/DDBJ databases">
        <title>Genomic Encyclopedia of Type Strains, Phase IV (KMG-IV): sequencing the most valuable type-strain genomes for metagenomic binning, comparative biology and taxonomic classification.</title>
        <authorList>
            <person name="Goeker M."/>
        </authorList>
    </citation>
    <scope>NUCLEOTIDE SEQUENCE [LARGE SCALE GENOMIC DNA]</scope>
    <source>
        <strain evidence="2 3">DSM 25082</strain>
    </source>
</reference>
<dbReference type="Proteomes" id="UP000295357">
    <property type="component" value="Unassembled WGS sequence"/>
</dbReference>
<accession>A0A4R6N434</accession>
<comment type="caution">
    <text evidence="2">The sequence shown here is derived from an EMBL/GenBank/DDBJ whole genome shotgun (WGS) entry which is preliminary data.</text>
</comment>
<feature type="transmembrane region" description="Helical" evidence="1">
    <location>
        <begin position="12"/>
        <end position="32"/>
    </location>
</feature>
<protein>
    <submittedName>
        <fullName evidence="2">Uncharacterized protein</fullName>
    </submittedName>
</protein>
<evidence type="ECO:0000256" key="1">
    <source>
        <dbReference type="SAM" id="Phobius"/>
    </source>
</evidence>
<dbReference type="RefSeq" id="WP_162849491.1">
    <property type="nucleotide sequence ID" value="NZ_JAUFPJ010000004.1"/>
</dbReference>
<gene>
    <name evidence="2" type="ORF">DFR39_104128</name>
</gene>
<proteinExistence type="predicted"/>